<organism evidence="2 3">
    <name type="scientific">Photobacterium lutimaris</name>
    <dbReference type="NCBI Taxonomy" id="388278"/>
    <lineage>
        <taxon>Bacteria</taxon>
        <taxon>Pseudomonadati</taxon>
        <taxon>Pseudomonadota</taxon>
        <taxon>Gammaproteobacteria</taxon>
        <taxon>Vibrionales</taxon>
        <taxon>Vibrionaceae</taxon>
        <taxon>Photobacterium</taxon>
    </lineage>
</organism>
<dbReference type="AlphaFoldDB" id="A0A2T3J4F0"/>
<gene>
    <name evidence="2" type="ORF">C9I99_03945</name>
</gene>
<proteinExistence type="predicted"/>
<dbReference type="RefSeq" id="WP_107347515.1">
    <property type="nucleotide sequence ID" value="NZ_PYMH01000001.1"/>
</dbReference>
<feature type="signal peptide" evidence="1">
    <location>
        <begin position="1"/>
        <end position="24"/>
    </location>
</feature>
<comment type="caution">
    <text evidence="2">The sequence shown here is derived from an EMBL/GenBank/DDBJ whole genome shotgun (WGS) entry which is preliminary data.</text>
</comment>
<sequence>MLNRPTQISLLAIFIILFTAVTHAAPSTKKEKCEKINDKITKIQEKMRYGYTVKQGVKYHKQLNKLYKKQFEACF</sequence>
<evidence type="ECO:0008006" key="4">
    <source>
        <dbReference type="Google" id="ProtNLM"/>
    </source>
</evidence>
<name>A0A2T3J4F0_9GAMM</name>
<evidence type="ECO:0000256" key="1">
    <source>
        <dbReference type="SAM" id="SignalP"/>
    </source>
</evidence>
<keyword evidence="3" id="KW-1185">Reference proteome</keyword>
<keyword evidence="1" id="KW-0732">Signal</keyword>
<feature type="chain" id="PRO_5015762386" description="DUF1090 domain-containing protein" evidence="1">
    <location>
        <begin position="25"/>
        <end position="75"/>
    </location>
</feature>
<dbReference type="Proteomes" id="UP000241222">
    <property type="component" value="Unassembled WGS sequence"/>
</dbReference>
<evidence type="ECO:0000313" key="2">
    <source>
        <dbReference type="EMBL" id="PSU36162.1"/>
    </source>
</evidence>
<dbReference type="EMBL" id="PYMH01000001">
    <property type="protein sequence ID" value="PSU36162.1"/>
    <property type="molecule type" value="Genomic_DNA"/>
</dbReference>
<accession>A0A2T3J4F0</accession>
<protein>
    <recommendedName>
        <fullName evidence="4">DUF1090 domain-containing protein</fullName>
    </recommendedName>
</protein>
<evidence type="ECO:0000313" key="3">
    <source>
        <dbReference type="Proteomes" id="UP000241222"/>
    </source>
</evidence>
<reference evidence="2 3" key="1">
    <citation type="submission" date="2018-03" db="EMBL/GenBank/DDBJ databases">
        <title>Whole genome sequencing of Histamine producing bacteria.</title>
        <authorList>
            <person name="Butler K."/>
        </authorList>
    </citation>
    <scope>NUCLEOTIDE SEQUENCE [LARGE SCALE GENOMIC DNA]</scope>
    <source>
        <strain evidence="2 3">JCM 13586</strain>
    </source>
</reference>